<feature type="signal peptide" evidence="1">
    <location>
        <begin position="1"/>
        <end position="19"/>
    </location>
</feature>
<dbReference type="InterPro" id="IPR001580">
    <property type="entry name" value="Calret/calnex"/>
</dbReference>
<dbReference type="GO" id="GO:0006457">
    <property type="term" value="P:protein folding"/>
    <property type="evidence" value="ECO:0007669"/>
    <property type="project" value="InterPro"/>
</dbReference>
<evidence type="ECO:0000313" key="3">
    <source>
        <dbReference type="Proteomes" id="UP000039865"/>
    </source>
</evidence>
<keyword evidence="1" id="KW-0256">Endoplasmic reticulum</keyword>
<accession>A0A078ACN3</accession>
<sequence length="333" mass="39257">MKKTAFCIALQLLSTVSSASLINDITTRYHVDVMRNDKKERERLTNEWSGDLCMFQIGIARNSLSLKNVCQRKEDQYYFNDKLENSITKTDENLGIELEIDHRDHKNSLVELQLLRLRDGSRPHKGQRRHEEYHDPRLTFGIHLKNGHDLSLRVSFRKDDQIWEHDHHIEDNGDLYFKTPHLYSFEWYKDDSFKIRIDNQVVDKGSISQKFSSKEFRQAGCGSNKDMQLPNNLYYNINYTLVRELNTMPRFIGSDKKQINEEYIYKRILAEKTMRNENYKELPKVENKLSPKQSNDLGDTVSSIGFRMNSDGGEIHISRILIGEIKEETKYRN</sequence>
<keyword evidence="3" id="KW-1185">Reference proteome</keyword>
<protein>
    <submittedName>
        <fullName evidence="2">Uncharacterized protein</fullName>
    </submittedName>
</protein>
<dbReference type="Proteomes" id="UP000039865">
    <property type="component" value="Unassembled WGS sequence"/>
</dbReference>
<evidence type="ECO:0000256" key="1">
    <source>
        <dbReference type="RuleBase" id="RU362126"/>
    </source>
</evidence>
<name>A0A078ACN3_STYLE</name>
<evidence type="ECO:0000313" key="2">
    <source>
        <dbReference type="EMBL" id="CDW78598.1"/>
    </source>
</evidence>
<dbReference type="InParanoid" id="A0A078ACN3"/>
<comment type="similarity">
    <text evidence="1">Belongs to the calreticulin family.</text>
</comment>
<gene>
    <name evidence="2" type="primary">Contig18938.g20089</name>
    <name evidence="2" type="ORF">STYLEM_7578</name>
</gene>
<dbReference type="OrthoDB" id="1938156at2759"/>
<dbReference type="GO" id="GO:0005783">
    <property type="term" value="C:endoplasmic reticulum"/>
    <property type="evidence" value="ECO:0007669"/>
    <property type="project" value="InterPro"/>
</dbReference>
<reference evidence="2 3" key="1">
    <citation type="submission" date="2014-06" db="EMBL/GenBank/DDBJ databases">
        <authorList>
            <person name="Swart Estienne"/>
        </authorList>
    </citation>
    <scope>NUCLEOTIDE SEQUENCE [LARGE SCALE GENOMIC DNA]</scope>
    <source>
        <strain evidence="2 3">130c</strain>
    </source>
</reference>
<dbReference type="Gene3D" id="2.60.120.200">
    <property type="match status" value="1"/>
</dbReference>
<dbReference type="GO" id="GO:0005509">
    <property type="term" value="F:calcium ion binding"/>
    <property type="evidence" value="ECO:0007669"/>
    <property type="project" value="InterPro"/>
</dbReference>
<dbReference type="Pfam" id="PF00262">
    <property type="entry name" value="Calreticulin"/>
    <property type="match status" value="1"/>
</dbReference>
<keyword evidence="1" id="KW-0732">Signal</keyword>
<dbReference type="GO" id="GO:0051082">
    <property type="term" value="F:unfolded protein binding"/>
    <property type="evidence" value="ECO:0007669"/>
    <property type="project" value="InterPro"/>
</dbReference>
<keyword evidence="1" id="KW-0143">Chaperone</keyword>
<organism evidence="2 3">
    <name type="scientific">Stylonychia lemnae</name>
    <name type="common">Ciliate</name>
    <dbReference type="NCBI Taxonomy" id="5949"/>
    <lineage>
        <taxon>Eukaryota</taxon>
        <taxon>Sar</taxon>
        <taxon>Alveolata</taxon>
        <taxon>Ciliophora</taxon>
        <taxon>Intramacronucleata</taxon>
        <taxon>Spirotrichea</taxon>
        <taxon>Stichotrichia</taxon>
        <taxon>Sporadotrichida</taxon>
        <taxon>Oxytrichidae</taxon>
        <taxon>Stylonychinae</taxon>
        <taxon>Stylonychia</taxon>
    </lineage>
</organism>
<proteinExistence type="inferred from homology"/>
<feature type="chain" id="PRO_5005104929" evidence="1">
    <location>
        <begin position="20"/>
        <end position="333"/>
    </location>
</feature>
<dbReference type="EMBL" id="CCKQ01007239">
    <property type="protein sequence ID" value="CDW78598.1"/>
    <property type="molecule type" value="Genomic_DNA"/>
</dbReference>
<dbReference type="AlphaFoldDB" id="A0A078ACN3"/>